<dbReference type="InterPro" id="IPR005093">
    <property type="entry name" value="RNArep_beta"/>
</dbReference>
<keyword evidence="6" id="KW-0693">Viral RNA replication</keyword>
<reference evidence="11" key="2">
    <citation type="journal article" date="2022" name="Nat. Microbiol.">
        <title>RNA viromes from terrestrial sites across China expand environmental viral diversity.</title>
        <authorList>
            <person name="Chiapello M."/>
            <person name="Rodriguez-Romero J."/>
            <person name="Ayllon M.A."/>
            <person name="Turina M."/>
        </authorList>
    </citation>
    <scope>NUCLEOTIDE SEQUENCE</scope>
    <source>
        <strain evidence="11">248-k141_244285</strain>
    </source>
</reference>
<evidence type="ECO:0000313" key="11">
    <source>
        <dbReference type="EMBL" id="UJQ85298.1"/>
    </source>
</evidence>
<dbReference type="InterPro" id="IPR043502">
    <property type="entry name" value="DNA/RNA_pol_sf"/>
</dbReference>
<evidence type="ECO:0000256" key="1">
    <source>
        <dbReference type="ARBA" id="ARBA00012494"/>
    </source>
</evidence>
<protein>
    <recommendedName>
        <fullName evidence="1">RNA-directed RNA polymerase</fullName>
        <ecNumber evidence="1">2.7.7.48</ecNumber>
    </recommendedName>
    <alternativeName>
        <fullName evidence="7">RNA replicase beta chain</fullName>
    </alternativeName>
</protein>
<dbReference type="SUPFAM" id="SSF56672">
    <property type="entry name" value="DNA/RNA polymerases"/>
    <property type="match status" value="1"/>
</dbReference>
<organism evidence="11 12">
    <name type="scientific">Leviviridae sp</name>
    <dbReference type="NCBI Taxonomy" id="2027243"/>
    <lineage>
        <taxon>Viruses</taxon>
        <taxon>Riboviria</taxon>
        <taxon>Orthornavirae</taxon>
        <taxon>Lenarviricota</taxon>
        <taxon>Leviviricetes</taxon>
        <taxon>Norzivirales</taxon>
        <taxon>Fiersviridae</taxon>
    </lineage>
</organism>
<keyword evidence="4" id="KW-0548">Nucleotidyltransferase</keyword>
<evidence type="ECO:0000259" key="10">
    <source>
        <dbReference type="PROSITE" id="PS50522"/>
    </source>
</evidence>
<keyword evidence="9" id="KW-0472">Membrane</keyword>
<reference evidence="11" key="1">
    <citation type="submission" date="2021-05" db="EMBL/GenBank/DDBJ databases">
        <authorList>
            <person name="Chen Y.-M."/>
            <person name="Zhang Y.-Z."/>
        </authorList>
    </citation>
    <scope>NUCLEOTIDE SEQUENCE</scope>
    <source>
        <strain evidence="11">248-k141_244285</strain>
    </source>
</reference>
<sequence>MTKRHVTYVQSLYSHILDDMAIELPELREELCRDMLRLSSALENHGLRFATIDMVDFGKHLDQCLSRSRLSCFVGPHMRPFKRGGVIPRLFKGLFLRVFQHNGCLLPTPCHISIRFLRQMFYLAKKIRMNCEESRTFETVRKFFEVDAKLLSPTLDWDSDHIDWSRLPILRLDDSYPSPALLKEPLLPGFEEYTWLPRDFISSIQTTGDIVSNLIGIFDPYQWRTKHGPGAVSDLKGDSKYEFPFWPKKLDTIFPLADFAFANLDNWVDCLSSGEHVGRFSEREPASKLIAVPKTQKGPRLIASEPTAHQWCQQSIKAFLYDRVQHSWLSKSIHFRDQTFNQRLAQSASINRSHWTIDLSEASDRVSCYVVERLFRGNVSLLRAFHAVRTRTISNDIDQKLPRLLKMKKFSTMGSALTFPVQSLVFLIIILGSLCYSRKIKVTEKNLERLVREVLVFGDDLIVPDDVGPFVLGSLRYLGFEVNRSKTFGKGSFRESCGGEYFDGHDVTPNYFLTYPDRRRPESLVSCVEVRNNFFRNGYDRCADYIKSTTVKEGKIILPSAGRDSGMTCWETHGILDVSGLHRRFDRHLHVSMVRAHQLTAVTPVRPDRYTSRVLQYFTEAPPQDISWSGGVRGRPKLHLKLRWVALP</sequence>
<evidence type="ECO:0000256" key="3">
    <source>
        <dbReference type="ARBA" id="ARBA00022679"/>
    </source>
</evidence>
<evidence type="ECO:0000256" key="9">
    <source>
        <dbReference type="SAM" id="Phobius"/>
    </source>
</evidence>
<keyword evidence="9" id="KW-1133">Transmembrane helix</keyword>
<dbReference type="Proteomes" id="UP001059889">
    <property type="component" value="Segment"/>
</dbReference>
<name>A0ABY3SU10_9VIRU</name>
<dbReference type="EMBL" id="MZ679617">
    <property type="protein sequence ID" value="UJQ85298.1"/>
    <property type="molecule type" value="Genomic_RNA"/>
</dbReference>
<keyword evidence="2" id="KW-0696">RNA-directed RNA polymerase</keyword>
<proteinExistence type="predicted"/>
<evidence type="ECO:0000256" key="4">
    <source>
        <dbReference type="ARBA" id="ARBA00022695"/>
    </source>
</evidence>
<evidence type="ECO:0000256" key="6">
    <source>
        <dbReference type="ARBA" id="ARBA00022953"/>
    </source>
</evidence>
<dbReference type="InterPro" id="IPR007096">
    <property type="entry name" value="RNA-dir_Rpol_cat_phage"/>
</dbReference>
<evidence type="ECO:0000313" key="12">
    <source>
        <dbReference type="Proteomes" id="UP001059889"/>
    </source>
</evidence>
<keyword evidence="9" id="KW-0812">Transmembrane</keyword>
<accession>A0ABY3SU10</accession>
<evidence type="ECO:0000256" key="7">
    <source>
        <dbReference type="ARBA" id="ARBA00030248"/>
    </source>
</evidence>
<evidence type="ECO:0000256" key="8">
    <source>
        <dbReference type="ARBA" id="ARBA00048744"/>
    </source>
</evidence>
<evidence type="ECO:0000256" key="2">
    <source>
        <dbReference type="ARBA" id="ARBA00022484"/>
    </source>
</evidence>
<keyword evidence="5" id="KW-0547">Nucleotide-binding</keyword>
<dbReference type="Pfam" id="PF03431">
    <property type="entry name" value="RNA_replicase_B"/>
    <property type="match status" value="1"/>
</dbReference>
<feature type="transmembrane region" description="Helical" evidence="9">
    <location>
        <begin position="417"/>
        <end position="436"/>
    </location>
</feature>
<evidence type="ECO:0000256" key="5">
    <source>
        <dbReference type="ARBA" id="ARBA00022741"/>
    </source>
</evidence>
<feature type="domain" description="RdRp catalytic" evidence="10">
    <location>
        <begin position="343"/>
        <end position="491"/>
    </location>
</feature>
<dbReference type="PROSITE" id="PS50522">
    <property type="entry name" value="RDRP_PHAGE"/>
    <property type="match status" value="1"/>
</dbReference>
<keyword evidence="12" id="KW-1185">Reference proteome</keyword>
<comment type="catalytic activity">
    <reaction evidence="8">
        <text>RNA(n) + a ribonucleoside 5'-triphosphate = RNA(n+1) + diphosphate</text>
        <dbReference type="Rhea" id="RHEA:21248"/>
        <dbReference type="Rhea" id="RHEA-COMP:14527"/>
        <dbReference type="Rhea" id="RHEA-COMP:17342"/>
        <dbReference type="ChEBI" id="CHEBI:33019"/>
        <dbReference type="ChEBI" id="CHEBI:61557"/>
        <dbReference type="ChEBI" id="CHEBI:140395"/>
        <dbReference type="EC" id="2.7.7.48"/>
    </reaction>
</comment>
<dbReference type="EC" id="2.7.7.48" evidence="1"/>
<keyword evidence="3" id="KW-0808">Transferase</keyword>